<proteinExistence type="predicted"/>
<organism evidence="1 2">
    <name type="scientific">Roseibium porphyridii</name>
    <dbReference type="NCBI Taxonomy" id="2866279"/>
    <lineage>
        <taxon>Bacteria</taxon>
        <taxon>Pseudomonadati</taxon>
        <taxon>Pseudomonadota</taxon>
        <taxon>Alphaproteobacteria</taxon>
        <taxon>Hyphomicrobiales</taxon>
        <taxon>Stappiaceae</taxon>
        <taxon>Roseibium</taxon>
    </lineage>
</organism>
<dbReference type="RefSeq" id="WP_152500724.1">
    <property type="nucleotide sequence ID" value="NZ_CP120863.1"/>
</dbReference>
<sequence>MCHPAVLAAVSIAGSLAGGVVQAQGIRQQADAEAKAEERRAELADRQKGVNQTQASFERRRTLEQFTRAGGYNRAAGAERGLSETGSLTDVADDNAYEAAQNIEAIRYRAEGQRDNLTFEARTARERAQSRRKAGQIGAAGAILGGATSAFTTLGKTVYSLSSG</sequence>
<gene>
    <name evidence="1" type="ORF">K1718_09645</name>
</gene>
<dbReference type="InterPro" id="IPR038996">
    <property type="entry name" value="Gp14"/>
</dbReference>
<dbReference type="Proteomes" id="UP001209803">
    <property type="component" value="Chromosome"/>
</dbReference>
<accession>A0ABY8F836</accession>
<evidence type="ECO:0000313" key="1">
    <source>
        <dbReference type="EMBL" id="WFE91601.1"/>
    </source>
</evidence>
<dbReference type="EMBL" id="CP120863">
    <property type="protein sequence ID" value="WFE91601.1"/>
    <property type="molecule type" value="Genomic_DNA"/>
</dbReference>
<dbReference type="Pfam" id="PF24072">
    <property type="entry name" value="T7_gp14"/>
    <property type="match status" value="1"/>
</dbReference>
<name>A0ABY8F836_9HYPH</name>
<reference evidence="1 2" key="1">
    <citation type="submission" date="2023-03" db="EMBL/GenBank/DDBJ databases">
        <title>Roseibium porphyridii sp. nov. and Roseibium rhodosorbium sp. nov. isolated from marine algae, Porphyridium cruentum and Rhodosorus marinus, respectively.</title>
        <authorList>
            <person name="Lee M.W."/>
            <person name="Choi B.J."/>
            <person name="Lee J.K."/>
            <person name="Choi D.G."/>
            <person name="Baek J.H."/>
            <person name="Bayburt H."/>
            <person name="Kim J.M."/>
            <person name="Han D.M."/>
            <person name="Kim K.H."/>
            <person name="Jeon C.O."/>
        </authorList>
    </citation>
    <scope>NUCLEOTIDE SEQUENCE [LARGE SCALE GENOMIC DNA]</scope>
    <source>
        <strain evidence="1 2">KMA01</strain>
    </source>
</reference>
<protein>
    <submittedName>
        <fullName evidence="1">Uncharacterized protein</fullName>
    </submittedName>
</protein>
<keyword evidence="2" id="KW-1185">Reference proteome</keyword>
<evidence type="ECO:0000313" key="2">
    <source>
        <dbReference type="Proteomes" id="UP001209803"/>
    </source>
</evidence>